<dbReference type="Pfam" id="PF05495">
    <property type="entry name" value="zf-CHY"/>
    <property type="match status" value="1"/>
</dbReference>
<dbReference type="GO" id="GO:0061630">
    <property type="term" value="F:ubiquitin protein ligase activity"/>
    <property type="evidence" value="ECO:0007669"/>
    <property type="project" value="TreeGrafter"/>
</dbReference>
<dbReference type="InterPro" id="IPR037275">
    <property type="entry name" value="Znf_CTCHY_sf"/>
</dbReference>
<evidence type="ECO:0000259" key="7">
    <source>
        <dbReference type="PROSITE" id="PS51266"/>
    </source>
</evidence>
<keyword evidence="10" id="KW-1185">Reference proteome</keyword>
<evidence type="ECO:0000313" key="10">
    <source>
        <dbReference type="Proteomes" id="UP000184383"/>
    </source>
</evidence>
<feature type="domain" description="RING-type" evidence="6">
    <location>
        <begin position="446"/>
        <end position="488"/>
    </location>
</feature>
<feature type="region of interest" description="Disordered" evidence="5">
    <location>
        <begin position="225"/>
        <end position="253"/>
    </location>
</feature>
<evidence type="ECO:0000256" key="4">
    <source>
        <dbReference type="PROSITE-ProRule" id="PRU00601"/>
    </source>
</evidence>
<dbReference type="SUPFAM" id="SSF57850">
    <property type="entry name" value="RING/U-box"/>
    <property type="match status" value="1"/>
</dbReference>
<feature type="region of interest" description="Disordered" evidence="5">
    <location>
        <begin position="687"/>
        <end position="736"/>
    </location>
</feature>
<evidence type="ECO:0000256" key="2">
    <source>
        <dbReference type="ARBA" id="ARBA00022771"/>
    </source>
</evidence>
<evidence type="ECO:0000313" key="9">
    <source>
        <dbReference type="EMBL" id="OJJ38586.1"/>
    </source>
</evidence>
<dbReference type="InterPro" id="IPR008913">
    <property type="entry name" value="Znf_CHY"/>
</dbReference>
<evidence type="ECO:0000256" key="3">
    <source>
        <dbReference type="ARBA" id="ARBA00022833"/>
    </source>
</evidence>
<dbReference type="SMART" id="SM00184">
    <property type="entry name" value="RING"/>
    <property type="match status" value="1"/>
</dbReference>
<feature type="domain" description="CHY-type" evidence="7">
    <location>
        <begin position="310"/>
        <end position="377"/>
    </location>
</feature>
<sequence length="736" mass="81593">MSGLISSLFEPVVRQARRFSQQSDRPPQPPSDDDQASFLPGALGKSTSPTYNYDGKEGGIMSVHEDPEPRLDSGFTRFGNSPSILPISSLLDPSSRRHETDDSLRPTRNGHGTEDAPTEVSISHSGSPRGFGQNSGPLTPGLAGNTQQSDAATSTQNVVREISPGVPRSEAGNSFDDLDGQFQLPADDGMGVLRRKIHAIRDLGSSSADKARMIHDLMTERYNASRGDYSNEALSPSSPRSPEQPETPPFRWSNQSFDQLLMTPASIASIYQPNNPFNLNFEDLKPTFAPKALEPDSPVGDEEEKDIEEFEDDCLGCQHYKRNVKLQCYTCKRWYTCRFCHDEVEDHHLNRRKTENMLCMLCGHAQAAAQCCQECGKQAAQYYCNVCKLWDNDSEKSIYHCNDCGICRIGQGLGKDFFHCKTCSVCLPISIENTHRCIERSTQCDCPICGDYMFTSPETVVVMRCGHSIHHKCLSEYSKSSSRCPICSKTITNMESTFRNLDRAIQNQPMPAEFKDTKALVYCNDCSAKSVVKYHWLGLRCDLCESYNTAQIRLLHGDVLETLEQNDDTSGILSSRYRSSSYSADEELSPTLASLRINTSSVPGPSLMSQLSAASSAGQNGSSYNLARVRAVSPVISNYFGLPTDRDSEKPKSSSFFGGQAQKDAGDDTGGELRLWGTKLRYRYGFLDRETDPVDEASEADGEEDESETSEDSDLEEDEDVEDDDDDESIDIFGHR</sequence>
<dbReference type="InterPro" id="IPR017921">
    <property type="entry name" value="Znf_CTCHY"/>
</dbReference>
<dbReference type="VEuPathDB" id="FungiDB:ASPWEDRAFT_105952"/>
<keyword evidence="3" id="KW-0862">Zinc</keyword>
<evidence type="ECO:0008006" key="11">
    <source>
        <dbReference type="Google" id="ProtNLM"/>
    </source>
</evidence>
<dbReference type="PANTHER" id="PTHR21319">
    <property type="entry name" value="RING FINGER AND CHY ZINC FINGER DOMAIN-CONTAINING PROTEIN 1"/>
    <property type="match status" value="1"/>
</dbReference>
<evidence type="ECO:0000256" key="1">
    <source>
        <dbReference type="ARBA" id="ARBA00022723"/>
    </source>
</evidence>
<dbReference type="GeneID" id="63743619"/>
<feature type="compositionally biased region" description="Polar residues" evidence="5">
    <location>
        <begin position="144"/>
        <end position="156"/>
    </location>
</feature>
<dbReference type="Gene3D" id="2.20.28.10">
    <property type="match status" value="1"/>
</dbReference>
<keyword evidence="1" id="KW-0479">Metal-binding</keyword>
<dbReference type="SUPFAM" id="SSF161219">
    <property type="entry name" value="CHY zinc finger-like"/>
    <property type="match status" value="1"/>
</dbReference>
<dbReference type="CDD" id="cd16464">
    <property type="entry name" value="RING-H2_Pirh2-like"/>
    <property type="match status" value="1"/>
</dbReference>
<accession>A0A1L9RUF2</accession>
<feature type="domain" description="CTCHY-type" evidence="8">
    <location>
        <begin position="379"/>
        <end position="445"/>
    </location>
</feature>
<dbReference type="GO" id="GO:0016567">
    <property type="term" value="P:protein ubiquitination"/>
    <property type="evidence" value="ECO:0007669"/>
    <property type="project" value="TreeGrafter"/>
</dbReference>
<dbReference type="GO" id="GO:0005634">
    <property type="term" value="C:nucleus"/>
    <property type="evidence" value="ECO:0007669"/>
    <property type="project" value="TreeGrafter"/>
</dbReference>
<organism evidence="9 10">
    <name type="scientific">Aspergillus wentii DTO 134E9</name>
    <dbReference type="NCBI Taxonomy" id="1073089"/>
    <lineage>
        <taxon>Eukaryota</taxon>
        <taxon>Fungi</taxon>
        <taxon>Dikarya</taxon>
        <taxon>Ascomycota</taxon>
        <taxon>Pezizomycotina</taxon>
        <taxon>Eurotiomycetes</taxon>
        <taxon>Eurotiomycetidae</taxon>
        <taxon>Eurotiales</taxon>
        <taxon>Aspergillaceae</taxon>
        <taxon>Aspergillus</taxon>
        <taxon>Aspergillus subgen. Cremei</taxon>
    </lineage>
</organism>
<protein>
    <recommendedName>
        <fullName evidence="11">RING-type domain-containing protein</fullName>
    </recommendedName>
</protein>
<dbReference type="Proteomes" id="UP000184383">
    <property type="component" value="Unassembled WGS sequence"/>
</dbReference>
<dbReference type="Pfam" id="PF13639">
    <property type="entry name" value="zf-RING_2"/>
    <property type="match status" value="1"/>
</dbReference>
<dbReference type="AlphaFoldDB" id="A0A1L9RUF2"/>
<feature type="compositionally biased region" description="Acidic residues" evidence="5">
    <location>
        <begin position="693"/>
        <end position="730"/>
    </location>
</feature>
<dbReference type="InterPro" id="IPR037274">
    <property type="entry name" value="Znf_CHY_sf"/>
</dbReference>
<evidence type="ECO:0000256" key="5">
    <source>
        <dbReference type="SAM" id="MobiDB-lite"/>
    </source>
</evidence>
<dbReference type="SUPFAM" id="SSF161245">
    <property type="entry name" value="Zinc hairpin stack"/>
    <property type="match status" value="1"/>
</dbReference>
<name>A0A1L9RUF2_ASPWE</name>
<evidence type="ECO:0000259" key="6">
    <source>
        <dbReference type="PROSITE" id="PS50089"/>
    </source>
</evidence>
<dbReference type="GO" id="GO:0006511">
    <property type="term" value="P:ubiquitin-dependent protein catabolic process"/>
    <property type="evidence" value="ECO:0007669"/>
    <property type="project" value="TreeGrafter"/>
</dbReference>
<dbReference type="PROSITE" id="PS51266">
    <property type="entry name" value="ZF_CHY"/>
    <property type="match status" value="1"/>
</dbReference>
<dbReference type="Gene3D" id="3.30.40.10">
    <property type="entry name" value="Zinc/RING finger domain, C3HC4 (zinc finger)"/>
    <property type="match status" value="1"/>
</dbReference>
<dbReference type="InterPro" id="IPR001841">
    <property type="entry name" value="Znf_RING"/>
</dbReference>
<dbReference type="InterPro" id="IPR039512">
    <property type="entry name" value="RCHY1_zinc-ribbon"/>
</dbReference>
<dbReference type="EMBL" id="KV878210">
    <property type="protein sequence ID" value="OJJ38586.1"/>
    <property type="molecule type" value="Genomic_DNA"/>
</dbReference>
<feature type="compositionally biased region" description="Basic and acidic residues" evidence="5">
    <location>
        <begin position="94"/>
        <end position="105"/>
    </location>
</feature>
<evidence type="ECO:0000259" key="8">
    <source>
        <dbReference type="PROSITE" id="PS51270"/>
    </source>
</evidence>
<feature type="compositionally biased region" description="Polar residues" evidence="5">
    <location>
        <begin position="120"/>
        <end position="137"/>
    </location>
</feature>
<feature type="region of interest" description="Disordered" evidence="5">
    <location>
        <begin position="15"/>
        <end position="156"/>
    </location>
</feature>
<feature type="compositionally biased region" description="Low complexity" evidence="5">
    <location>
        <begin position="81"/>
        <end position="93"/>
    </location>
</feature>
<feature type="region of interest" description="Disordered" evidence="5">
    <location>
        <begin position="642"/>
        <end position="672"/>
    </location>
</feature>
<dbReference type="GO" id="GO:0008270">
    <property type="term" value="F:zinc ion binding"/>
    <property type="evidence" value="ECO:0007669"/>
    <property type="project" value="UniProtKB-KW"/>
</dbReference>
<dbReference type="PANTHER" id="PTHR21319:SF0">
    <property type="entry name" value="AND RING FINGER DOMAIN PROTEIN, PUTATIVE (AFU_ORTHOLOGUE AFUA_1G08900)-RELATED"/>
    <property type="match status" value="1"/>
</dbReference>
<dbReference type="PROSITE" id="PS51270">
    <property type="entry name" value="ZF_CTCHY"/>
    <property type="match status" value="1"/>
</dbReference>
<dbReference type="STRING" id="1073089.A0A1L9RUF2"/>
<dbReference type="InterPro" id="IPR013083">
    <property type="entry name" value="Znf_RING/FYVE/PHD"/>
</dbReference>
<reference evidence="10" key="1">
    <citation type="journal article" date="2017" name="Genome Biol.">
        <title>Comparative genomics reveals high biological diversity and specific adaptations in the industrially and medically important fungal genus Aspergillus.</title>
        <authorList>
            <person name="de Vries R.P."/>
            <person name="Riley R."/>
            <person name="Wiebenga A."/>
            <person name="Aguilar-Osorio G."/>
            <person name="Amillis S."/>
            <person name="Uchima C.A."/>
            <person name="Anderluh G."/>
            <person name="Asadollahi M."/>
            <person name="Askin M."/>
            <person name="Barry K."/>
            <person name="Battaglia E."/>
            <person name="Bayram O."/>
            <person name="Benocci T."/>
            <person name="Braus-Stromeyer S.A."/>
            <person name="Caldana C."/>
            <person name="Canovas D."/>
            <person name="Cerqueira G.C."/>
            <person name="Chen F."/>
            <person name="Chen W."/>
            <person name="Choi C."/>
            <person name="Clum A."/>
            <person name="Dos Santos R.A."/>
            <person name="Damasio A.R."/>
            <person name="Diallinas G."/>
            <person name="Emri T."/>
            <person name="Fekete E."/>
            <person name="Flipphi M."/>
            <person name="Freyberg S."/>
            <person name="Gallo A."/>
            <person name="Gournas C."/>
            <person name="Habgood R."/>
            <person name="Hainaut M."/>
            <person name="Harispe M.L."/>
            <person name="Henrissat B."/>
            <person name="Hilden K.S."/>
            <person name="Hope R."/>
            <person name="Hossain A."/>
            <person name="Karabika E."/>
            <person name="Karaffa L."/>
            <person name="Karanyi Z."/>
            <person name="Krasevec N."/>
            <person name="Kuo A."/>
            <person name="Kusch H."/>
            <person name="LaButti K."/>
            <person name="Lagendijk E.L."/>
            <person name="Lapidus A."/>
            <person name="Levasseur A."/>
            <person name="Lindquist E."/>
            <person name="Lipzen A."/>
            <person name="Logrieco A.F."/>
            <person name="MacCabe A."/>
            <person name="Maekelae M.R."/>
            <person name="Malavazi I."/>
            <person name="Melin P."/>
            <person name="Meyer V."/>
            <person name="Mielnichuk N."/>
            <person name="Miskei M."/>
            <person name="Molnar A.P."/>
            <person name="Mule G."/>
            <person name="Ngan C.Y."/>
            <person name="Orejas M."/>
            <person name="Orosz E."/>
            <person name="Ouedraogo J.P."/>
            <person name="Overkamp K.M."/>
            <person name="Park H.-S."/>
            <person name="Perrone G."/>
            <person name="Piumi F."/>
            <person name="Punt P.J."/>
            <person name="Ram A.F."/>
            <person name="Ramon A."/>
            <person name="Rauscher S."/>
            <person name="Record E."/>
            <person name="Riano-Pachon D.M."/>
            <person name="Robert V."/>
            <person name="Roehrig J."/>
            <person name="Ruller R."/>
            <person name="Salamov A."/>
            <person name="Salih N.S."/>
            <person name="Samson R.A."/>
            <person name="Sandor E."/>
            <person name="Sanguinetti M."/>
            <person name="Schuetze T."/>
            <person name="Sepcic K."/>
            <person name="Shelest E."/>
            <person name="Sherlock G."/>
            <person name="Sophianopoulou V."/>
            <person name="Squina F.M."/>
            <person name="Sun H."/>
            <person name="Susca A."/>
            <person name="Todd R.B."/>
            <person name="Tsang A."/>
            <person name="Unkles S.E."/>
            <person name="van de Wiele N."/>
            <person name="van Rossen-Uffink D."/>
            <person name="Oliveira J.V."/>
            <person name="Vesth T.C."/>
            <person name="Visser J."/>
            <person name="Yu J.-H."/>
            <person name="Zhou M."/>
            <person name="Andersen M.R."/>
            <person name="Archer D.B."/>
            <person name="Baker S.E."/>
            <person name="Benoit I."/>
            <person name="Brakhage A.A."/>
            <person name="Braus G.H."/>
            <person name="Fischer R."/>
            <person name="Frisvad J.C."/>
            <person name="Goldman G.H."/>
            <person name="Houbraken J."/>
            <person name="Oakley B."/>
            <person name="Pocsi I."/>
            <person name="Scazzocchio C."/>
            <person name="Seiboth B."/>
            <person name="vanKuyk P.A."/>
            <person name="Wortman J."/>
            <person name="Dyer P.S."/>
            <person name="Grigoriev I.V."/>
        </authorList>
    </citation>
    <scope>NUCLEOTIDE SEQUENCE [LARGE SCALE GENOMIC DNA]</scope>
    <source>
        <strain evidence="10">DTO 134E9</strain>
    </source>
</reference>
<dbReference type="PROSITE" id="PS50089">
    <property type="entry name" value="ZF_RING_2"/>
    <property type="match status" value="1"/>
</dbReference>
<keyword evidence="2 4" id="KW-0863">Zinc-finger</keyword>
<proteinExistence type="predicted"/>
<dbReference type="RefSeq" id="XP_040692262.1">
    <property type="nucleotide sequence ID" value="XM_040827771.1"/>
</dbReference>
<gene>
    <name evidence="9" type="ORF">ASPWEDRAFT_105952</name>
</gene>
<dbReference type="Pfam" id="PF14599">
    <property type="entry name" value="zinc_ribbon_6"/>
    <property type="match status" value="1"/>
</dbReference>
<dbReference type="OrthoDB" id="411372at2759"/>